<dbReference type="AlphaFoldDB" id="A0A9P0EYE5"/>
<keyword evidence="4 8" id="KW-0479">Metal-binding</keyword>
<dbReference type="Pfam" id="PF00067">
    <property type="entry name" value="p450"/>
    <property type="match status" value="1"/>
</dbReference>
<organism evidence="10 11">
    <name type="scientific">Bemisia tabaci</name>
    <name type="common">Sweetpotato whitefly</name>
    <name type="synonym">Aleurodes tabaci</name>
    <dbReference type="NCBI Taxonomy" id="7038"/>
    <lineage>
        <taxon>Eukaryota</taxon>
        <taxon>Metazoa</taxon>
        <taxon>Ecdysozoa</taxon>
        <taxon>Arthropoda</taxon>
        <taxon>Hexapoda</taxon>
        <taxon>Insecta</taxon>
        <taxon>Pterygota</taxon>
        <taxon>Neoptera</taxon>
        <taxon>Paraneoptera</taxon>
        <taxon>Hemiptera</taxon>
        <taxon>Sternorrhyncha</taxon>
        <taxon>Aleyrodoidea</taxon>
        <taxon>Aleyrodidae</taxon>
        <taxon>Aleyrodinae</taxon>
        <taxon>Bemisia</taxon>
    </lineage>
</organism>
<dbReference type="InterPro" id="IPR036396">
    <property type="entry name" value="Cyt_P450_sf"/>
</dbReference>
<dbReference type="GO" id="GO:0016705">
    <property type="term" value="F:oxidoreductase activity, acting on paired donors, with incorporation or reduction of molecular oxygen"/>
    <property type="evidence" value="ECO:0007669"/>
    <property type="project" value="InterPro"/>
</dbReference>
<evidence type="ECO:0000256" key="3">
    <source>
        <dbReference type="ARBA" id="ARBA00022617"/>
    </source>
</evidence>
<evidence type="ECO:0000256" key="2">
    <source>
        <dbReference type="ARBA" id="ARBA00010617"/>
    </source>
</evidence>
<evidence type="ECO:0008006" key="12">
    <source>
        <dbReference type="Google" id="ProtNLM"/>
    </source>
</evidence>
<gene>
    <name evidence="10" type="ORF">BEMITA_LOCUS3709</name>
</gene>
<dbReference type="PRINTS" id="PR00463">
    <property type="entry name" value="EP450I"/>
</dbReference>
<dbReference type="PANTHER" id="PTHR24279">
    <property type="entry name" value="CYTOCHROME P450"/>
    <property type="match status" value="1"/>
</dbReference>
<dbReference type="CDD" id="cd11054">
    <property type="entry name" value="CYP24A1-like"/>
    <property type="match status" value="1"/>
</dbReference>
<dbReference type="Proteomes" id="UP001152759">
    <property type="component" value="Chromosome 2"/>
</dbReference>
<dbReference type="Gene3D" id="1.10.630.10">
    <property type="entry name" value="Cytochrome P450"/>
    <property type="match status" value="1"/>
</dbReference>
<reference evidence="10" key="1">
    <citation type="submission" date="2021-12" db="EMBL/GenBank/DDBJ databases">
        <authorList>
            <person name="King R."/>
        </authorList>
    </citation>
    <scope>NUCLEOTIDE SEQUENCE</scope>
</reference>
<dbReference type="PROSITE" id="PS00086">
    <property type="entry name" value="CYTOCHROME_P450"/>
    <property type="match status" value="1"/>
</dbReference>
<keyword evidence="6 8" id="KW-0408">Iron</keyword>
<evidence type="ECO:0000256" key="8">
    <source>
        <dbReference type="PIRSR" id="PIRSR602401-1"/>
    </source>
</evidence>
<keyword evidence="11" id="KW-1185">Reference proteome</keyword>
<sequence>MNKLKLLRPSFCSAAAKAASSSPSAVNDVCGDLTLSVKPFTAIPGPKSLPGIGTLHNYLPFIGKYSFDRLHHNGKSKLNEFGSLVKEEIIPGVFVVWVFTVEDIETVYASEGQHPLRRSHLILEKYRKDNPHIYNSGGLLPTNGLKWMELRKGFQKGLSRVQDVRLFLPEINSIMQDFIELRLKSQSHHDDFLPDLSRLFLELTVSISFGERLNSFSLEEKDPSSKSSRLIDAAFTVNSCILKSDNGPQLWKRFRTPIYQKFEAAHSYLEKVGCELIEKKEKELKKKSSDDSVEKLSLVEQYLRAISSPSSKLDIKDVNGIGIDFLLAGIDTSSYTSSFALYHLAKNRESQDLVHKEVKKLMNNHNSDGTITAEMLKNASYTKAVVKEVLRMNPISVGIGRILAKDAVLSNYFVPKGTTVVTQNQVSCRLPEYFKNPEEFRPERWLKTSPLYQPVSPYLVLPFGHGPRACIARRLVEQELCVLIMKVMKDFQIEWNGKETLDSKSYLINKPDGPISLSFLSRT</sequence>
<dbReference type="GO" id="GO:0005506">
    <property type="term" value="F:iron ion binding"/>
    <property type="evidence" value="ECO:0007669"/>
    <property type="project" value="InterPro"/>
</dbReference>
<comment type="similarity">
    <text evidence="2 9">Belongs to the cytochrome P450 family.</text>
</comment>
<dbReference type="FunFam" id="1.10.630.10:FF:000006">
    <property type="entry name" value="Cytochrome P450 302a1, mitochondrial"/>
    <property type="match status" value="1"/>
</dbReference>
<feature type="binding site" description="axial binding residue" evidence="8">
    <location>
        <position position="470"/>
    </location>
    <ligand>
        <name>heme</name>
        <dbReference type="ChEBI" id="CHEBI:30413"/>
    </ligand>
    <ligandPart>
        <name>Fe</name>
        <dbReference type="ChEBI" id="CHEBI:18248"/>
    </ligandPart>
</feature>
<dbReference type="InterPro" id="IPR050479">
    <property type="entry name" value="CYP11_CYP27_families"/>
</dbReference>
<keyword evidence="3 8" id="KW-0349">Heme</keyword>
<dbReference type="SUPFAM" id="SSF48264">
    <property type="entry name" value="Cytochrome P450"/>
    <property type="match status" value="1"/>
</dbReference>
<dbReference type="GO" id="GO:0004497">
    <property type="term" value="F:monooxygenase activity"/>
    <property type="evidence" value="ECO:0007669"/>
    <property type="project" value="UniProtKB-KW"/>
</dbReference>
<keyword evidence="7 9" id="KW-0503">Monooxygenase</keyword>
<evidence type="ECO:0000313" key="10">
    <source>
        <dbReference type="EMBL" id="CAH0384379.1"/>
    </source>
</evidence>
<dbReference type="KEGG" id="btab:109043630"/>
<dbReference type="InterPro" id="IPR001128">
    <property type="entry name" value="Cyt_P450"/>
</dbReference>
<name>A0A9P0EYE5_BEMTA</name>
<proteinExistence type="inferred from homology"/>
<evidence type="ECO:0000256" key="5">
    <source>
        <dbReference type="ARBA" id="ARBA00023002"/>
    </source>
</evidence>
<accession>A0A9P0EYE5</accession>
<evidence type="ECO:0000256" key="7">
    <source>
        <dbReference type="ARBA" id="ARBA00023033"/>
    </source>
</evidence>
<dbReference type="GO" id="GO:0020037">
    <property type="term" value="F:heme binding"/>
    <property type="evidence" value="ECO:0007669"/>
    <property type="project" value="InterPro"/>
</dbReference>
<evidence type="ECO:0000256" key="9">
    <source>
        <dbReference type="RuleBase" id="RU000461"/>
    </source>
</evidence>
<evidence type="ECO:0000256" key="1">
    <source>
        <dbReference type="ARBA" id="ARBA00001971"/>
    </source>
</evidence>
<dbReference type="PRINTS" id="PR00385">
    <property type="entry name" value="P450"/>
</dbReference>
<comment type="cofactor">
    <cofactor evidence="1 8">
        <name>heme</name>
        <dbReference type="ChEBI" id="CHEBI:30413"/>
    </cofactor>
</comment>
<evidence type="ECO:0000256" key="4">
    <source>
        <dbReference type="ARBA" id="ARBA00022723"/>
    </source>
</evidence>
<evidence type="ECO:0000256" key="6">
    <source>
        <dbReference type="ARBA" id="ARBA00023004"/>
    </source>
</evidence>
<dbReference type="EMBL" id="OU963863">
    <property type="protein sequence ID" value="CAH0384379.1"/>
    <property type="molecule type" value="Genomic_DNA"/>
</dbReference>
<keyword evidence="5 9" id="KW-0560">Oxidoreductase</keyword>
<dbReference type="PANTHER" id="PTHR24279:SF120">
    <property type="entry name" value="CYTOCHROME P450"/>
    <property type="match status" value="1"/>
</dbReference>
<protein>
    <recommendedName>
        <fullName evidence="12">Cytochrome P450</fullName>
    </recommendedName>
</protein>
<evidence type="ECO:0000313" key="11">
    <source>
        <dbReference type="Proteomes" id="UP001152759"/>
    </source>
</evidence>
<dbReference type="InterPro" id="IPR017972">
    <property type="entry name" value="Cyt_P450_CS"/>
</dbReference>
<dbReference type="InterPro" id="IPR002401">
    <property type="entry name" value="Cyt_P450_E_grp-I"/>
</dbReference>